<proteinExistence type="predicted"/>
<evidence type="ECO:0000313" key="3">
    <source>
        <dbReference type="Proteomes" id="UP000327118"/>
    </source>
</evidence>
<accession>A0A5N6YR80</accession>
<feature type="region of interest" description="Disordered" evidence="1">
    <location>
        <begin position="119"/>
        <end position="231"/>
    </location>
</feature>
<keyword evidence="3" id="KW-1185">Reference proteome</keyword>
<evidence type="ECO:0000313" key="2">
    <source>
        <dbReference type="EMBL" id="KAE8348052.1"/>
    </source>
</evidence>
<dbReference type="AlphaFoldDB" id="A0A5N6YR80"/>
<reference evidence="3" key="1">
    <citation type="submission" date="2019-04" db="EMBL/GenBank/DDBJ databases">
        <title>Friends and foes A comparative genomics studyof 23 Aspergillus species from section Flavi.</title>
        <authorList>
            <consortium name="DOE Joint Genome Institute"/>
            <person name="Kjaerbolling I."/>
            <person name="Vesth T."/>
            <person name="Frisvad J.C."/>
            <person name="Nybo J.L."/>
            <person name="Theobald S."/>
            <person name="Kildgaard S."/>
            <person name="Isbrandt T."/>
            <person name="Kuo A."/>
            <person name="Sato A."/>
            <person name="Lyhne E.K."/>
            <person name="Kogle M.E."/>
            <person name="Wiebenga A."/>
            <person name="Kun R.S."/>
            <person name="Lubbers R.J."/>
            <person name="Makela M.R."/>
            <person name="Barry K."/>
            <person name="Chovatia M."/>
            <person name="Clum A."/>
            <person name="Daum C."/>
            <person name="Haridas S."/>
            <person name="He G."/>
            <person name="LaButti K."/>
            <person name="Lipzen A."/>
            <person name="Mondo S."/>
            <person name="Riley R."/>
            <person name="Salamov A."/>
            <person name="Simmons B.A."/>
            <person name="Magnuson J.K."/>
            <person name="Henrissat B."/>
            <person name="Mortensen U.H."/>
            <person name="Larsen T.O."/>
            <person name="Devries R.P."/>
            <person name="Grigoriev I.V."/>
            <person name="Machida M."/>
            <person name="Baker S.E."/>
            <person name="Andersen M.R."/>
        </authorList>
    </citation>
    <scope>NUCLEOTIDE SEQUENCE [LARGE SCALE GENOMIC DNA]</scope>
    <source>
        <strain evidence="3">CBS 553.77</strain>
    </source>
</reference>
<evidence type="ECO:0000256" key="1">
    <source>
        <dbReference type="SAM" id="MobiDB-lite"/>
    </source>
</evidence>
<dbReference type="OrthoDB" id="5397330at2759"/>
<feature type="compositionally biased region" description="Acidic residues" evidence="1">
    <location>
        <begin position="154"/>
        <end position="168"/>
    </location>
</feature>
<feature type="region of interest" description="Disordered" evidence="1">
    <location>
        <begin position="1"/>
        <end position="98"/>
    </location>
</feature>
<dbReference type="EMBL" id="ML739873">
    <property type="protein sequence ID" value="KAE8348052.1"/>
    <property type="molecule type" value="Genomic_DNA"/>
</dbReference>
<dbReference type="Proteomes" id="UP000327118">
    <property type="component" value="Unassembled WGS sequence"/>
</dbReference>
<feature type="compositionally biased region" description="Polar residues" evidence="1">
    <location>
        <begin position="186"/>
        <end position="195"/>
    </location>
</feature>
<sequence>MTPFRNFLPKRSAAPNSGEVDSNNDINRLSIDSHHSSPLNVRRSTENEPPEYKLSVVDGNGAYLPPSPPEKQSFWHRYPGSNKSSNNHRDLVDENEPFSISRESFDSYRRSFDISARSPVSYSDAMPSRTSLDSRFSRLPPSYGRAFEKQPTSMEEEQFEEVGLDDDNEAKPKKKGIFSRFGDFTNDGQTSSNSKLGFHLPGKKRGQSNVGSELGAMKSPPIVESEVRDAY</sequence>
<name>A0A5N6YR80_9EURO</name>
<protein>
    <submittedName>
        <fullName evidence="2">Uncharacterized protein</fullName>
    </submittedName>
</protein>
<gene>
    <name evidence="2" type="ORF">BDV28DRAFT_144442</name>
</gene>
<organism evidence="2 3">
    <name type="scientific">Aspergillus coremiiformis</name>
    <dbReference type="NCBI Taxonomy" id="138285"/>
    <lineage>
        <taxon>Eukaryota</taxon>
        <taxon>Fungi</taxon>
        <taxon>Dikarya</taxon>
        <taxon>Ascomycota</taxon>
        <taxon>Pezizomycotina</taxon>
        <taxon>Eurotiomycetes</taxon>
        <taxon>Eurotiomycetidae</taxon>
        <taxon>Eurotiales</taxon>
        <taxon>Aspergillaceae</taxon>
        <taxon>Aspergillus</taxon>
        <taxon>Aspergillus subgen. Circumdati</taxon>
    </lineage>
</organism>